<dbReference type="EMBL" id="JAOTOJ010000003">
    <property type="protein sequence ID" value="KAK9403997.1"/>
    <property type="molecule type" value="Genomic_DNA"/>
</dbReference>
<dbReference type="AlphaFoldDB" id="A0AAW1BQI1"/>
<keyword evidence="3" id="KW-1185">Reference proteome</keyword>
<evidence type="ECO:0000256" key="1">
    <source>
        <dbReference type="SAM" id="Coils"/>
    </source>
</evidence>
<dbReference type="PANTHER" id="PTHR21510">
    <property type="entry name" value="AKNA DOMAIN-CONTAINING PROTEIN"/>
    <property type="match status" value="1"/>
</dbReference>
<evidence type="ECO:0000313" key="2">
    <source>
        <dbReference type="EMBL" id="KAK9403997.1"/>
    </source>
</evidence>
<protein>
    <submittedName>
        <fullName evidence="2">Protein AKNAD1</fullName>
    </submittedName>
</protein>
<comment type="caution">
    <text evidence="2">The sequence shown here is derived from an EMBL/GenBank/DDBJ whole genome shotgun (WGS) entry which is preliminary data.</text>
</comment>
<gene>
    <name evidence="2" type="ORF">NXF25_008824</name>
</gene>
<feature type="coiled-coil region" evidence="1">
    <location>
        <begin position="143"/>
        <end position="170"/>
    </location>
</feature>
<evidence type="ECO:0000313" key="3">
    <source>
        <dbReference type="Proteomes" id="UP001474421"/>
    </source>
</evidence>
<sequence length="532" mass="60636">MTFLELDTIRNQGEENGTFNLDQQLEMLTRQAEIQNHTDHLRFSPKIPPCPNSHTAELSGQAQSTGIASKMPPFSPVTIPMEHMLGFSQSPHSANAVRKPSVNTPFLQNVTDDKEQILKKQTEELKANVEIFSECIKQNVFSVEEHLQFLQLLKEQLEQLERYYVATKEKHYALQRQNHKHSSRNIGEFDPNRKVEGEIFKLGMLLEGIKEKIEKTFTSYSSTYITSPSLRSHPSSVCSSYSASPLIISTNESPKRNVAGLNISENENYWKNKNHLVEVVPQKAHKKSIQGDSNHPFQQMNLNDLQIRSSALANFMCKESNEVDFTLLNEQGRSTSDSFLEKVRHSTDKPKIIIHPTLKMQLSRNQICSCSSNRNKTTEYRKGSRGHSDCERFPIFSEEKPVDLDVTGSLQKNSIAQQRICKEEQREDFIDRLCDRQNLYIPQTCYSKMHDTIVLSPQYLSGSNINGKKSVSNRRKRQSKDINSMILNCSLDNAIQMANNLKTTTEHMVQAVSEDLANVKIQTLSSGIAHQY</sequence>
<keyword evidence="1" id="KW-0175">Coiled coil</keyword>
<name>A0AAW1BQI1_CROAD</name>
<proteinExistence type="predicted"/>
<reference evidence="2 3" key="1">
    <citation type="journal article" date="2024" name="Proc. Natl. Acad. Sci. U.S.A.">
        <title>The genetic regulatory architecture and epigenomic basis for age-related changes in rattlesnake venom.</title>
        <authorList>
            <person name="Hogan M.P."/>
            <person name="Holding M.L."/>
            <person name="Nystrom G.S."/>
            <person name="Colston T.J."/>
            <person name="Bartlett D.A."/>
            <person name="Mason A.J."/>
            <person name="Ellsworth S.A."/>
            <person name="Rautsaw R.M."/>
            <person name="Lawrence K.C."/>
            <person name="Strickland J.L."/>
            <person name="He B."/>
            <person name="Fraser P."/>
            <person name="Margres M.J."/>
            <person name="Gilbert D.M."/>
            <person name="Gibbs H.L."/>
            <person name="Parkinson C.L."/>
            <person name="Rokyta D.R."/>
        </authorList>
    </citation>
    <scope>NUCLEOTIDE SEQUENCE [LARGE SCALE GENOMIC DNA]</scope>
    <source>
        <strain evidence="2">DRR0105</strain>
    </source>
</reference>
<dbReference type="PANTHER" id="PTHR21510:SF16">
    <property type="entry name" value="PROTEIN AKNAD1"/>
    <property type="match status" value="1"/>
</dbReference>
<dbReference type="Proteomes" id="UP001474421">
    <property type="component" value="Unassembled WGS sequence"/>
</dbReference>
<accession>A0AAW1BQI1</accession>
<organism evidence="2 3">
    <name type="scientific">Crotalus adamanteus</name>
    <name type="common">Eastern diamondback rattlesnake</name>
    <dbReference type="NCBI Taxonomy" id="8729"/>
    <lineage>
        <taxon>Eukaryota</taxon>
        <taxon>Metazoa</taxon>
        <taxon>Chordata</taxon>
        <taxon>Craniata</taxon>
        <taxon>Vertebrata</taxon>
        <taxon>Euteleostomi</taxon>
        <taxon>Lepidosauria</taxon>
        <taxon>Squamata</taxon>
        <taxon>Bifurcata</taxon>
        <taxon>Unidentata</taxon>
        <taxon>Episquamata</taxon>
        <taxon>Toxicofera</taxon>
        <taxon>Serpentes</taxon>
        <taxon>Colubroidea</taxon>
        <taxon>Viperidae</taxon>
        <taxon>Crotalinae</taxon>
        <taxon>Crotalus</taxon>
    </lineage>
</organism>
<dbReference type="InterPro" id="IPR052655">
    <property type="entry name" value="AKNA_Centrosome-Trans_reg"/>
</dbReference>